<proteinExistence type="predicted"/>
<gene>
    <name evidence="1" type="ORF">E2C01_089226</name>
</gene>
<comment type="caution">
    <text evidence="1">The sequence shown here is derived from an EMBL/GenBank/DDBJ whole genome shotgun (WGS) entry which is preliminary data.</text>
</comment>
<evidence type="ECO:0000313" key="2">
    <source>
        <dbReference type="Proteomes" id="UP000324222"/>
    </source>
</evidence>
<sequence>MVWMGCVLSTVRFSGSTSLREPSSRSMKRSLPCNIQPWLHQSIIMSSSHWSADVTG</sequence>
<organism evidence="1 2">
    <name type="scientific">Portunus trituberculatus</name>
    <name type="common">Swimming crab</name>
    <name type="synonym">Neptunus trituberculatus</name>
    <dbReference type="NCBI Taxonomy" id="210409"/>
    <lineage>
        <taxon>Eukaryota</taxon>
        <taxon>Metazoa</taxon>
        <taxon>Ecdysozoa</taxon>
        <taxon>Arthropoda</taxon>
        <taxon>Crustacea</taxon>
        <taxon>Multicrustacea</taxon>
        <taxon>Malacostraca</taxon>
        <taxon>Eumalacostraca</taxon>
        <taxon>Eucarida</taxon>
        <taxon>Decapoda</taxon>
        <taxon>Pleocyemata</taxon>
        <taxon>Brachyura</taxon>
        <taxon>Eubrachyura</taxon>
        <taxon>Portunoidea</taxon>
        <taxon>Portunidae</taxon>
        <taxon>Portuninae</taxon>
        <taxon>Portunus</taxon>
    </lineage>
</organism>
<reference evidence="1 2" key="1">
    <citation type="submission" date="2019-05" db="EMBL/GenBank/DDBJ databases">
        <title>Another draft genome of Portunus trituberculatus and its Hox gene families provides insights of decapod evolution.</title>
        <authorList>
            <person name="Jeong J.-H."/>
            <person name="Song I."/>
            <person name="Kim S."/>
            <person name="Choi T."/>
            <person name="Kim D."/>
            <person name="Ryu S."/>
            <person name="Kim W."/>
        </authorList>
    </citation>
    <scope>NUCLEOTIDE SEQUENCE [LARGE SCALE GENOMIC DNA]</scope>
    <source>
        <tissue evidence="1">Muscle</tissue>
    </source>
</reference>
<evidence type="ECO:0000313" key="1">
    <source>
        <dbReference type="EMBL" id="MPC94075.1"/>
    </source>
</evidence>
<dbReference type="Proteomes" id="UP000324222">
    <property type="component" value="Unassembled WGS sequence"/>
</dbReference>
<keyword evidence="2" id="KW-1185">Reference proteome</keyword>
<accession>A0A5B7JHK3</accession>
<dbReference type="EMBL" id="VSRR010097165">
    <property type="protein sequence ID" value="MPC94075.1"/>
    <property type="molecule type" value="Genomic_DNA"/>
</dbReference>
<name>A0A5B7JHK3_PORTR</name>
<protein>
    <submittedName>
        <fullName evidence="1">Uncharacterized protein</fullName>
    </submittedName>
</protein>
<dbReference type="AlphaFoldDB" id="A0A5B7JHK3"/>